<proteinExistence type="predicted"/>
<evidence type="ECO:0000259" key="2">
    <source>
        <dbReference type="Pfam" id="PF00171"/>
    </source>
</evidence>
<name>A0ABX2WJX2_9MICO</name>
<dbReference type="InterPro" id="IPR016163">
    <property type="entry name" value="Ald_DH_C"/>
</dbReference>
<dbReference type="PANTHER" id="PTHR43353">
    <property type="entry name" value="SUCCINATE-SEMIALDEHYDE DEHYDROGENASE, MITOCHONDRIAL"/>
    <property type="match status" value="1"/>
</dbReference>
<dbReference type="Gene3D" id="3.40.605.10">
    <property type="entry name" value="Aldehyde Dehydrogenase, Chain A, domain 1"/>
    <property type="match status" value="1"/>
</dbReference>
<dbReference type="Proteomes" id="UP000093918">
    <property type="component" value="Unassembled WGS sequence"/>
</dbReference>
<dbReference type="InterPro" id="IPR050740">
    <property type="entry name" value="Aldehyde_DH_Superfamily"/>
</dbReference>
<sequence length="498" mass="50823">MTTTAASPATATPVADTPIAEVDAFVRIAADASSAWRAAPIAVRGEALRAVAEGLDARADDLVLLARRETHLAEARLRGELKRTTFQLRLFADVLAEGSWLDARIDHAVADYPMGAPRPDIRRQLEGIGTVLVFAASNFPFAFSVAGGDTASALAAGNAVVLKAHPGHPHLSELTGEIVTAALAAAGAPAGIFTVIHGTDAGVHALRHPEVRAAAFTGSIAGGRALFDIAMSRPEPIPFYGELGSVNPAFVTRGAAAGRSAEIAEQFVASVTGSAGQLCTKPGLLLVPAGSGVVDALASTVLPEPAPLLNDSIASGFRRALEGTAGHDGVDVLAGTPSSDGDAPPAPALLRTSAAAVIADPDALVSEMFGPAALVAEYDDDAQLVAVAKLLEGQLTATIVAEEGDAVAAELLPVLATKAGRVLWNQWPTGVSVTWAQQHGGPYPATTAVGTTSVGTAAITRFLRPVAYQNVPDALLPAALQEANPLGIPRRVDGILHP</sequence>
<dbReference type="CDD" id="cd07129">
    <property type="entry name" value="ALDH_KGSADH"/>
    <property type="match status" value="1"/>
</dbReference>
<dbReference type="InterPro" id="IPR015590">
    <property type="entry name" value="Aldehyde_DH_dom"/>
</dbReference>
<dbReference type="PANTHER" id="PTHR43353:SF3">
    <property type="entry name" value="ALDEHYDE DEHYDROGENASE-RELATED"/>
    <property type="match status" value="1"/>
</dbReference>
<dbReference type="Pfam" id="PF00171">
    <property type="entry name" value="Aldedh"/>
    <property type="match status" value="1"/>
</dbReference>
<evidence type="ECO:0000313" key="3">
    <source>
        <dbReference type="EMBL" id="OAZ42325.1"/>
    </source>
</evidence>
<accession>A0ABX2WJX2</accession>
<dbReference type="InterPro" id="IPR044151">
    <property type="entry name" value="ALDH_KGSADH"/>
</dbReference>
<comment type="caution">
    <text evidence="3">The sequence shown here is derived from an EMBL/GenBank/DDBJ whole genome shotgun (WGS) entry which is preliminary data.</text>
</comment>
<organism evidence="3 4">
    <name type="scientific">Microbacterium arborescens</name>
    <dbReference type="NCBI Taxonomy" id="33883"/>
    <lineage>
        <taxon>Bacteria</taxon>
        <taxon>Bacillati</taxon>
        <taxon>Actinomycetota</taxon>
        <taxon>Actinomycetes</taxon>
        <taxon>Micrococcales</taxon>
        <taxon>Microbacteriaceae</taxon>
        <taxon>Microbacterium</taxon>
    </lineage>
</organism>
<dbReference type="InterPro" id="IPR016162">
    <property type="entry name" value="Ald_DH_N"/>
</dbReference>
<dbReference type="EMBL" id="LZEM01000012">
    <property type="protein sequence ID" value="OAZ42325.1"/>
    <property type="molecule type" value="Genomic_DNA"/>
</dbReference>
<dbReference type="Gene3D" id="3.40.309.10">
    <property type="entry name" value="Aldehyde Dehydrogenase, Chain A, domain 2"/>
    <property type="match status" value="1"/>
</dbReference>
<keyword evidence="1" id="KW-0560">Oxidoreductase</keyword>
<reference evidence="4" key="1">
    <citation type="submission" date="2016-06" db="EMBL/GenBank/DDBJ databases">
        <title>Genome sequencing of cellulolytic organisms.</title>
        <authorList>
            <person name="Bohra V."/>
            <person name="Dafale N.A."/>
            <person name="Purohit H.J."/>
        </authorList>
    </citation>
    <scope>NUCLEOTIDE SEQUENCE [LARGE SCALE GENOMIC DNA]</scope>
    <source>
        <strain evidence="4">ND21</strain>
    </source>
</reference>
<dbReference type="SUPFAM" id="SSF53720">
    <property type="entry name" value="ALDH-like"/>
    <property type="match status" value="1"/>
</dbReference>
<evidence type="ECO:0000256" key="1">
    <source>
        <dbReference type="ARBA" id="ARBA00023002"/>
    </source>
</evidence>
<evidence type="ECO:0000313" key="4">
    <source>
        <dbReference type="Proteomes" id="UP000093918"/>
    </source>
</evidence>
<protein>
    <submittedName>
        <fullName evidence="3">Aldehyde dehydrogenase</fullName>
    </submittedName>
</protein>
<dbReference type="RefSeq" id="WP_064955772.1">
    <property type="nucleotide sequence ID" value="NZ_LZEM01000012.1"/>
</dbReference>
<keyword evidence="4" id="KW-1185">Reference proteome</keyword>
<feature type="domain" description="Aldehyde dehydrogenase" evidence="2">
    <location>
        <begin position="7"/>
        <end position="441"/>
    </location>
</feature>
<dbReference type="InterPro" id="IPR016161">
    <property type="entry name" value="Ald_DH/histidinol_DH"/>
</dbReference>
<gene>
    <name evidence="3" type="ORF">A9Z40_01645</name>
</gene>